<organism evidence="2 3">
    <name type="scientific">Methylobacterium indicum</name>
    <dbReference type="NCBI Taxonomy" id="1775910"/>
    <lineage>
        <taxon>Bacteria</taxon>
        <taxon>Pseudomonadati</taxon>
        <taxon>Pseudomonadota</taxon>
        <taxon>Alphaproteobacteria</taxon>
        <taxon>Hyphomicrobiales</taxon>
        <taxon>Methylobacteriaceae</taxon>
        <taxon>Methylobacterium</taxon>
    </lineage>
</organism>
<accession>A0A8H8WV09</accession>
<sequence>MTYLWRERDGTNPRDVTGDEAMNRKANAVWQGNGKEGKGQLTTQSGVLSNNPYGFNTRFETEPGTNPEELIAAAHAGCFTMALAFQLQGAGFTADELRTEAVVSLEKDGDGFTITASALTLTAKIPGIDQQKFDELAGIAEKNCPVSKVLNAKISLKATLQG</sequence>
<proteinExistence type="predicted"/>
<dbReference type="EMBL" id="AP024145">
    <property type="protein sequence ID" value="BCM84748.1"/>
    <property type="molecule type" value="Genomic_DNA"/>
</dbReference>
<dbReference type="GO" id="GO:0004601">
    <property type="term" value="F:peroxidase activity"/>
    <property type="evidence" value="ECO:0007669"/>
    <property type="project" value="InterPro"/>
</dbReference>
<feature type="compositionally biased region" description="Basic and acidic residues" evidence="1">
    <location>
        <begin position="1"/>
        <end position="12"/>
    </location>
</feature>
<evidence type="ECO:0000313" key="3">
    <source>
        <dbReference type="Proteomes" id="UP000663508"/>
    </source>
</evidence>
<feature type="region of interest" description="Disordered" evidence="1">
    <location>
        <begin position="1"/>
        <end position="22"/>
    </location>
</feature>
<dbReference type="Gene3D" id="3.30.300.20">
    <property type="match status" value="1"/>
</dbReference>
<dbReference type="SUPFAM" id="SSF82784">
    <property type="entry name" value="OsmC-like"/>
    <property type="match status" value="1"/>
</dbReference>
<dbReference type="InterPro" id="IPR015946">
    <property type="entry name" value="KH_dom-like_a/b"/>
</dbReference>
<dbReference type="InterPro" id="IPR036102">
    <property type="entry name" value="OsmC/Ohrsf"/>
</dbReference>
<name>A0A8H8WV09_9HYPH</name>
<gene>
    <name evidence="2" type="primary">osmC</name>
    <name evidence="2" type="ORF">mvi_32090</name>
</gene>
<protein>
    <submittedName>
        <fullName evidence="2">Peroxiredoxin</fullName>
    </submittedName>
</protein>
<dbReference type="GO" id="GO:0006979">
    <property type="term" value="P:response to oxidative stress"/>
    <property type="evidence" value="ECO:0007669"/>
    <property type="project" value="InterPro"/>
</dbReference>
<evidence type="ECO:0000256" key="1">
    <source>
        <dbReference type="SAM" id="MobiDB-lite"/>
    </source>
</evidence>
<dbReference type="InterPro" id="IPR052707">
    <property type="entry name" value="OsmC_Ohr_Peroxiredoxin"/>
</dbReference>
<dbReference type="PANTHER" id="PTHR42830:SF1">
    <property type="entry name" value="OSMOTICALLY INDUCIBLE FAMILY PROTEIN"/>
    <property type="match status" value="1"/>
</dbReference>
<dbReference type="Proteomes" id="UP000663508">
    <property type="component" value="Chromosome"/>
</dbReference>
<dbReference type="InterPro" id="IPR003718">
    <property type="entry name" value="OsmC/Ohr_fam"/>
</dbReference>
<reference evidence="2" key="1">
    <citation type="submission" date="2020-11" db="EMBL/GenBank/DDBJ databases">
        <title>Complete genome sequence of a novel pathogenic Methylobacterium strain isolated from rice in Vietnam.</title>
        <authorList>
            <person name="Lai K."/>
            <person name="Okazaki S."/>
            <person name="Higashi K."/>
            <person name="Mori H."/>
            <person name="Toyoda A."/>
            <person name="Kurokawa K."/>
        </authorList>
    </citation>
    <scope>NUCLEOTIDE SEQUENCE</scope>
    <source>
        <strain evidence="2">VL1</strain>
    </source>
</reference>
<dbReference type="NCBIfam" id="TIGR03562">
    <property type="entry name" value="osmo_induc_OsmC"/>
    <property type="match status" value="1"/>
</dbReference>
<dbReference type="Pfam" id="PF02566">
    <property type="entry name" value="OsmC"/>
    <property type="match status" value="1"/>
</dbReference>
<dbReference type="AlphaFoldDB" id="A0A8H8WV09"/>
<dbReference type="PANTHER" id="PTHR42830">
    <property type="entry name" value="OSMOTICALLY INDUCIBLE FAMILY PROTEIN"/>
    <property type="match status" value="1"/>
</dbReference>
<dbReference type="InterPro" id="IPR019904">
    <property type="entry name" value="Peroxiredoxin_OsmC"/>
</dbReference>
<evidence type="ECO:0000313" key="2">
    <source>
        <dbReference type="EMBL" id="BCM84748.1"/>
    </source>
</evidence>
<dbReference type="KEGG" id="mind:mvi_32090"/>